<gene>
    <name evidence="1" type="ORF">I7412_10135</name>
</gene>
<dbReference type="AlphaFoldDB" id="A0A937RCV1"/>
<evidence type="ECO:0000313" key="1">
    <source>
        <dbReference type="EMBL" id="MBL7627522.1"/>
    </source>
</evidence>
<protein>
    <submittedName>
        <fullName evidence="1">Uncharacterized protein</fullName>
    </submittedName>
</protein>
<evidence type="ECO:0000313" key="2">
    <source>
        <dbReference type="Proteomes" id="UP000604475"/>
    </source>
</evidence>
<name>A0A937RCV1_9ACTN</name>
<dbReference type="EMBL" id="JAEACQ010000161">
    <property type="protein sequence ID" value="MBL7627522.1"/>
    <property type="molecule type" value="Genomic_DNA"/>
</dbReference>
<reference evidence="1" key="1">
    <citation type="submission" date="2020-12" db="EMBL/GenBank/DDBJ databases">
        <title>Genomic characterization of non-nitrogen-fixing Frankia strains.</title>
        <authorList>
            <person name="Carlos-Shanley C."/>
            <person name="Guerra T."/>
            <person name="Hahn D."/>
        </authorList>
    </citation>
    <scope>NUCLEOTIDE SEQUENCE</scope>
    <source>
        <strain evidence="1">CN6</strain>
    </source>
</reference>
<organism evidence="1 2">
    <name type="scientific">Frankia nepalensis</name>
    <dbReference type="NCBI Taxonomy" id="1836974"/>
    <lineage>
        <taxon>Bacteria</taxon>
        <taxon>Bacillati</taxon>
        <taxon>Actinomycetota</taxon>
        <taxon>Actinomycetes</taxon>
        <taxon>Frankiales</taxon>
        <taxon>Frankiaceae</taxon>
        <taxon>Frankia</taxon>
    </lineage>
</organism>
<comment type="caution">
    <text evidence="1">The sequence shown here is derived from an EMBL/GenBank/DDBJ whole genome shotgun (WGS) entry which is preliminary data.</text>
</comment>
<dbReference type="RefSeq" id="WP_202999325.1">
    <property type="nucleotide sequence ID" value="NZ_JADWYU010000098.1"/>
</dbReference>
<dbReference type="Proteomes" id="UP000604475">
    <property type="component" value="Unassembled WGS sequence"/>
</dbReference>
<proteinExistence type="predicted"/>
<sequence>MSGGDLAEMLGQRDALIHARRALPPPAGCAGVAICRRPAEADVAAALGCSVGTGPGLAMDPADARPTGPLIFEVRISPLRGPDLAARGPHDRRPAYFHPCCPDLVTVVLVKPLKAAVGS</sequence>
<keyword evidence="2" id="KW-1185">Reference proteome</keyword>
<accession>A0A937RCV1</accession>